<dbReference type="STRING" id="419479.SAMN04488563_4573"/>
<name>A0A1H2KZ53_9ACTN</name>
<keyword evidence="4" id="KW-1185">Reference proteome</keyword>
<feature type="transmembrane region" description="Helical" evidence="1">
    <location>
        <begin position="141"/>
        <end position="162"/>
    </location>
</feature>
<dbReference type="Proteomes" id="UP000182977">
    <property type="component" value="Chromosome I"/>
</dbReference>
<dbReference type="Pfam" id="PF04892">
    <property type="entry name" value="VanZ"/>
    <property type="match status" value="1"/>
</dbReference>
<organism evidence="3 4">
    <name type="scientific">Jiangella alkaliphila</name>
    <dbReference type="NCBI Taxonomy" id="419479"/>
    <lineage>
        <taxon>Bacteria</taxon>
        <taxon>Bacillati</taxon>
        <taxon>Actinomycetota</taxon>
        <taxon>Actinomycetes</taxon>
        <taxon>Jiangellales</taxon>
        <taxon>Jiangellaceae</taxon>
        <taxon>Jiangella</taxon>
    </lineage>
</organism>
<feature type="transmembrane region" description="Helical" evidence="1">
    <location>
        <begin position="82"/>
        <end position="103"/>
    </location>
</feature>
<evidence type="ECO:0000259" key="2">
    <source>
        <dbReference type="Pfam" id="PF04892"/>
    </source>
</evidence>
<accession>A0A1H2KZ53</accession>
<dbReference type="InterPro" id="IPR006976">
    <property type="entry name" value="VanZ-like"/>
</dbReference>
<feature type="transmembrane region" description="Helical" evidence="1">
    <location>
        <begin position="110"/>
        <end position="129"/>
    </location>
</feature>
<reference evidence="4" key="1">
    <citation type="submission" date="2016-10" db="EMBL/GenBank/DDBJ databases">
        <authorList>
            <person name="Varghese N."/>
            <person name="Submissions S."/>
        </authorList>
    </citation>
    <scope>NUCLEOTIDE SEQUENCE [LARGE SCALE GENOMIC DNA]</scope>
    <source>
        <strain evidence="4">DSM 45079</strain>
    </source>
</reference>
<keyword evidence="1" id="KW-0812">Transmembrane</keyword>
<evidence type="ECO:0000256" key="1">
    <source>
        <dbReference type="SAM" id="Phobius"/>
    </source>
</evidence>
<keyword evidence="1" id="KW-1133">Transmembrane helix</keyword>
<sequence>MIYDFLLFNKPLAYATLLVVVVAGIVAGYLLTRRGEAGRRPLWVLAGLAVLPVLGLTLVPELKSTAGWPDEVRCAFAASVPPLNVLVVANAVLFLVPVFLAALAARRPAVVFAAGAALSALVEGLQALIPSLGRACDVDDWVVNTLGAAAGALLALGVMTAARRRESPRPLPPRGRGGFGG</sequence>
<feature type="domain" description="VanZ-like" evidence="2">
    <location>
        <begin position="83"/>
        <end position="156"/>
    </location>
</feature>
<evidence type="ECO:0000313" key="3">
    <source>
        <dbReference type="EMBL" id="SDU73611.1"/>
    </source>
</evidence>
<feature type="transmembrane region" description="Helical" evidence="1">
    <location>
        <begin position="43"/>
        <end position="62"/>
    </location>
</feature>
<protein>
    <submittedName>
        <fullName evidence="3">VanZ like family protein</fullName>
    </submittedName>
</protein>
<proteinExistence type="predicted"/>
<keyword evidence="1" id="KW-0472">Membrane</keyword>
<dbReference type="EMBL" id="LT629791">
    <property type="protein sequence ID" value="SDU73611.1"/>
    <property type="molecule type" value="Genomic_DNA"/>
</dbReference>
<dbReference type="AlphaFoldDB" id="A0A1H2KZ53"/>
<evidence type="ECO:0000313" key="4">
    <source>
        <dbReference type="Proteomes" id="UP000182977"/>
    </source>
</evidence>
<gene>
    <name evidence="3" type="ORF">SAMN04488563_4573</name>
</gene>
<feature type="transmembrane region" description="Helical" evidence="1">
    <location>
        <begin position="12"/>
        <end position="31"/>
    </location>
</feature>
<dbReference type="RefSeq" id="WP_046772695.1">
    <property type="nucleotide sequence ID" value="NZ_LBMC01000073.1"/>
</dbReference>